<keyword evidence="4 6" id="KW-1133">Transmembrane helix</keyword>
<evidence type="ECO:0000256" key="2">
    <source>
        <dbReference type="ARBA" id="ARBA00010487"/>
    </source>
</evidence>
<organism evidence="7 8">
    <name type="scientific">Kluyveromyces lactis (strain ATCC 8585 / CBS 2359 / DSM 70799 / NBRC 1267 / NRRL Y-1140 / WM37)</name>
    <name type="common">Yeast</name>
    <name type="synonym">Candida sphaerica</name>
    <dbReference type="NCBI Taxonomy" id="284590"/>
    <lineage>
        <taxon>Eukaryota</taxon>
        <taxon>Fungi</taxon>
        <taxon>Dikarya</taxon>
        <taxon>Ascomycota</taxon>
        <taxon>Saccharomycotina</taxon>
        <taxon>Saccharomycetes</taxon>
        <taxon>Saccharomycetales</taxon>
        <taxon>Saccharomycetaceae</taxon>
        <taxon>Kluyveromyces</taxon>
    </lineage>
</organism>
<dbReference type="eggNOG" id="KOG2296">
    <property type="taxonomic scope" value="Eukaryota"/>
</dbReference>
<dbReference type="KEGG" id="kla:KLLA0_F27401g"/>
<evidence type="ECO:0000256" key="1">
    <source>
        <dbReference type="ARBA" id="ARBA00004141"/>
    </source>
</evidence>
<dbReference type="RefSeq" id="XP_456299.1">
    <property type="nucleotide sequence ID" value="XM_456299.1"/>
</dbReference>
<keyword evidence="8" id="KW-1185">Reference proteome</keyword>
<dbReference type="STRING" id="284590.Q6CIE0"/>
<dbReference type="InterPro" id="IPR051584">
    <property type="entry name" value="GPCR-associated_LMBR1"/>
</dbReference>
<feature type="transmembrane region" description="Helical" evidence="6">
    <location>
        <begin position="379"/>
        <end position="401"/>
    </location>
</feature>
<feature type="transmembrane region" description="Helical" evidence="6">
    <location>
        <begin position="107"/>
        <end position="125"/>
    </location>
</feature>
<keyword evidence="3 6" id="KW-0812">Transmembrane</keyword>
<dbReference type="InParanoid" id="Q6CIE0"/>
<feature type="transmembrane region" description="Helical" evidence="6">
    <location>
        <begin position="36"/>
        <end position="57"/>
    </location>
</feature>
<evidence type="ECO:0000256" key="6">
    <source>
        <dbReference type="SAM" id="Phobius"/>
    </source>
</evidence>
<feature type="transmembrane region" description="Helical" evidence="6">
    <location>
        <begin position="154"/>
        <end position="173"/>
    </location>
</feature>
<dbReference type="HOGENOM" id="CLU_425897_0_0_1"/>
<evidence type="ECO:0000256" key="4">
    <source>
        <dbReference type="ARBA" id="ARBA00022989"/>
    </source>
</evidence>
<dbReference type="AlphaFoldDB" id="Q6CIE0"/>
<dbReference type="GO" id="GO:0016020">
    <property type="term" value="C:membrane"/>
    <property type="evidence" value="ECO:0007669"/>
    <property type="project" value="UniProtKB-SubCell"/>
</dbReference>
<evidence type="ECO:0000256" key="5">
    <source>
        <dbReference type="ARBA" id="ARBA00023136"/>
    </source>
</evidence>
<dbReference type="PaxDb" id="284590-Q6CIE0"/>
<feature type="transmembrane region" description="Helical" evidence="6">
    <location>
        <begin position="185"/>
        <end position="207"/>
    </location>
</feature>
<dbReference type="InterPro" id="IPR006876">
    <property type="entry name" value="LMBR1-like_membr_prot"/>
</dbReference>
<sequence length="556" mass="64153">MRALWLLLLLAVIFMAVAAFYFVNRVLSFKLYKNNYPATLFVLLLNMFLLLSIAYLLPLDVFCAAQSSGIGQPNPINSTLSARDDISPLSSALETAPNFHFLWTSLYWSQFAICWFILPVLISYVELKYLYPHDTADSWSYVLRRTKTALYKNLKFYVFCALALIVGLLYLLIATKHGLNEVKPLVIAMSHLYSLSYTLILLSNGLVNLPKALLFQVQDDKKLFVKLSQNNEDLNDSKLSLLEVAEKVLSLNVQNEPDVILQQSVQECQMEVQRLCNELSLTVPVLHTTTRSHSLTLSKLNDYYNKFTTEYYNYTYHQAKSNEIIHTLVRSQRKALSVSINISVKIMGFVLVFMSVLVFVLEITPIKFGHASIFMGTSIWNFFLEMAILLHNTICSLYSLLHVKIHNFHLVSNGNSSPKNALYFSLYSSRLLFPLCFNYMILIPRDPDEQHQSSFDKVLYRQLEKIPLAKYLNEYLPMFFVLIVPIAQYFDLKEKVLSKLLGEEYYYQLFGSISSRERPLTTSTTQRSRLDDDYEYSLQDGQYLYERATSHFDMNG</sequence>
<feature type="transmembrane region" description="Helical" evidence="6">
    <location>
        <begin position="6"/>
        <end position="24"/>
    </location>
</feature>
<dbReference type="Proteomes" id="UP000000598">
    <property type="component" value="Chromosome F"/>
</dbReference>
<accession>Q6CIE0</accession>
<name>Q6CIE0_KLULA</name>
<proteinExistence type="inferred from homology"/>
<evidence type="ECO:0000256" key="3">
    <source>
        <dbReference type="ARBA" id="ARBA00022692"/>
    </source>
</evidence>
<dbReference type="Pfam" id="PF04791">
    <property type="entry name" value="LMBR1"/>
    <property type="match status" value="1"/>
</dbReference>
<dbReference type="GeneID" id="2894806"/>
<reference evidence="7 8" key="1">
    <citation type="journal article" date="2004" name="Nature">
        <title>Genome evolution in yeasts.</title>
        <authorList>
            <consortium name="Genolevures"/>
            <person name="Dujon B."/>
            <person name="Sherman D."/>
            <person name="Fischer G."/>
            <person name="Durrens P."/>
            <person name="Casaregola S."/>
            <person name="Lafontaine I."/>
            <person name="de Montigny J."/>
            <person name="Marck C."/>
            <person name="Neuveglise C."/>
            <person name="Talla E."/>
            <person name="Goffard N."/>
            <person name="Frangeul L."/>
            <person name="Aigle M."/>
            <person name="Anthouard V."/>
            <person name="Babour A."/>
            <person name="Barbe V."/>
            <person name="Barnay S."/>
            <person name="Blanchin S."/>
            <person name="Beckerich J.M."/>
            <person name="Beyne E."/>
            <person name="Bleykasten C."/>
            <person name="Boisrame A."/>
            <person name="Boyer J."/>
            <person name="Cattolico L."/>
            <person name="Confanioleri F."/>
            <person name="de Daruvar A."/>
            <person name="Despons L."/>
            <person name="Fabre E."/>
            <person name="Fairhead C."/>
            <person name="Ferry-Dumazet H."/>
            <person name="Groppi A."/>
            <person name="Hantraye F."/>
            <person name="Hennequin C."/>
            <person name="Jauniaux N."/>
            <person name="Joyet P."/>
            <person name="Kachouri R."/>
            <person name="Kerrest A."/>
            <person name="Koszul R."/>
            <person name="Lemaire M."/>
            <person name="Lesur I."/>
            <person name="Ma L."/>
            <person name="Muller H."/>
            <person name="Nicaud J.M."/>
            <person name="Nikolski M."/>
            <person name="Oztas S."/>
            <person name="Ozier-Kalogeropoulos O."/>
            <person name="Pellenz S."/>
            <person name="Potier S."/>
            <person name="Richard G.F."/>
            <person name="Straub M.L."/>
            <person name="Suleau A."/>
            <person name="Swennene D."/>
            <person name="Tekaia F."/>
            <person name="Wesolowski-Louvel M."/>
            <person name="Westhof E."/>
            <person name="Wirth B."/>
            <person name="Zeniou-Meyer M."/>
            <person name="Zivanovic I."/>
            <person name="Bolotin-Fukuhara M."/>
            <person name="Thierry A."/>
            <person name="Bouchier C."/>
            <person name="Caudron B."/>
            <person name="Scarpelli C."/>
            <person name="Gaillardin C."/>
            <person name="Weissenbach J."/>
            <person name="Wincker P."/>
            <person name="Souciet J.L."/>
        </authorList>
    </citation>
    <scope>NUCLEOTIDE SEQUENCE [LARGE SCALE GENOMIC DNA]</scope>
    <source>
        <strain evidence="8">ATCC 8585 / CBS 2359 / DSM 70799 / NBRC 1267 / NRRL Y-1140 / WM37</strain>
    </source>
</reference>
<dbReference type="OMA" id="DHICTEC"/>
<evidence type="ECO:0000313" key="7">
    <source>
        <dbReference type="EMBL" id="CAG99007.1"/>
    </source>
</evidence>
<dbReference type="PANTHER" id="PTHR21355">
    <property type="entry name" value="G-PROTEIN COUPLED RECEPTOR-ASSOCIATED PROTEIN LMBRD2"/>
    <property type="match status" value="1"/>
</dbReference>
<keyword evidence="5 6" id="KW-0472">Membrane</keyword>
<protein>
    <submittedName>
        <fullName evidence="7">KLLA0F27401p</fullName>
    </submittedName>
</protein>
<evidence type="ECO:0000313" key="8">
    <source>
        <dbReference type="Proteomes" id="UP000000598"/>
    </source>
</evidence>
<comment type="subcellular location">
    <subcellularLocation>
        <location evidence="1">Membrane</location>
        <topology evidence="1">Multi-pass membrane protein</topology>
    </subcellularLocation>
</comment>
<gene>
    <name evidence="7" type="ORF">KLLA0_F27401g</name>
</gene>
<feature type="transmembrane region" description="Helical" evidence="6">
    <location>
        <begin position="421"/>
        <end position="441"/>
    </location>
</feature>
<dbReference type="PANTHER" id="PTHR21355:SF0">
    <property type="entry name" value="G-PROTEIN COUPLED RECEPTOR-ASSOCIATED PROTEIN LMBRD2"/>
    <property type="match status" value="1"/>
</dbReference>
<feature type="transmembrane region" description="Helical" evidence="6">
    <location>
        <begin position="338"/>
        <end position="359"/>
    </location>
</feature>
<comment type="similarity">
    <text evidence="2">Belongs to the LIMR family.</text>
</comment>
<feature type="transmembrane region" description="Helical" evidence="6">
    <location>
        <begin position="475"/>
        <end position="492"/>
    </location>
</feature>
<dbReference type="EMBL" id="CR382126">
    <property type="protein sequence ID" value="CAG99007.1"/>
    <property type="molecule type" value="Genomic_DNA"/>
</dbReference>